<feature type="compositionally biased region" description="Basic and acidic residues" evidence="1">
    <location>
        <begin position="46"/>
        <end position="67"/>
    </location>
</feature>
<dbReference type="Proteomes" id="UP001311915">
    <property type="component" value="Unassembled WGS sequence"/>
</dbReference>
<organism evidence="2 3">
    <name type="scientific">Solanum pinnatisectum</name>
    <name type="common">tansyleaf nightshade</name>
    <dbReference type="NCBI Taxonomy" id="50273"/>
    <lineage>
        <taxon>Eukaryota</taxon>
        <taxon>Viridiplantae</taxon>
        <taxon>Streptophyta</taxon>
        <taxon>Embryophyta</taxon>
        <taxon>Tracheophyta</taxon>
        <taxon>Spermatophyta</taxon>
        <taxon>Magnoliopsida</taxon>
        <taxon>eudicotyledons</taxon>
        <taxon>Gunneridae</taxon>
        <taxon>Pentapetalae</taxon>
        <taxon>asterids</taxon>
        <taxon>lamiids</taxon>
        <taxon>Solanales</taxon>
        <taxon>Solanaceae</taxon>
        <taxon>Solanoideae</taxon>
        <taxon>Solaneae</taxon>
        <taxon>Solanum</taxon>
    </lineage>
</organism>
<protein>
    <submittedName>
        <fullName evidence="2">Uncharacterized protein</fullName>
    </submittedName>
</protein>
<dbReference type="AlphaFoldDB" id="A0AAV9MKS2"/>
<feature type="region of interest" description="Disordered" evidence="1">
    <location>
        <begin position="1"/>
        <end position="68"/>
    </location>
</feature>
<sequence length="100" mass="10954">MRNPGEKPLVLPEAPTVSRAEVPARANTKSIKEDHAPVDAAPIQKEQQEVSGKRLNDARGKNTKSAENKSVIVDDEEIYGLDLPKDIKPKKAEVDEATLK</sequence>
<name>A0AAV9MKS2_9SOLN</name>
<gene>
    <name evidence="2" type="ORF">R3W88_002322</name>
</gene>
<dbReference type="EMBL" id="JAWPEI010000001">
    <property type="protein sequence ID" value="KAK4738625.1"/>
    <property type="molecule type" value="Genomic_DNA"/>
</dbReference>
<reference evidence="2 3" key="1">
    <citation type="submission" date="2023-10" db="EMBL/GenBank/DDBJ databases">
        <title>Genome-Wide Identification Analysis in wild type Solanum Pinnatisectum Reveals Some Genes Defensing Phytophthora Infestans.</title>
        <authorList>
            <person name="Sun C."/>
        </authorList>
    </citation>
    <scope>NUCLEOTIDE SEQUENCE [LARGE SCALE GENOMIC DNA]</scope>
    <source>
        <strain evidence="2">LQN</strain>
        <tissue evidence="2">Leaf</tissue>
    </source>
</reference>
<evidence type="ECO:0000256" key="1">
    <source>
        <dbReference type="SAM" id="MobiDB-lite"/>
    </source>
</evidence>
<evidence type="ECO:0000313" key="3">
    <source>
        <dbReference type="Proteomes" id="UP001311915"/>
    </source>
</evidence>
<accession>A0AAV9MKS2</accession>
<comment type="caution">
    <text evidence="2">The sequence shown here is derived from an EMBL/GenBank/DDBJ whole genome shotgun (WGS) entry which is preliminary data.</text>
</comment>
<proteinExistence type="predicted"/>
<evidence type="ECO:0000313" key="2">
    <source>
        <dbReference type="EMBL" id="KAK4738625.1"/>
    </source>
</evidence>
<keyword evidence="3" id="KW-1185">Reference proteome</keyword>